<dbReference type="PANTHER" id="PTHR30041:SF8">
    <property type="entry name" value="PROTEIN YFFB"/>
    <property type="match status" value="1"/>
</dbReference>
<dbReference type="RefSeq" id="WP_109016389.1">
    <property type="nucleotide sequence ID" value="NZ_BDOQ01000017.1"/>
</dbReference>
<evidence type="ECO:0000313" key="4">
    <source>
        <dbReference type="Proteomes" id="UP000245081"/>
    </source>
</evidence>
<organism evidence="3 4">
    <name type="scientific">Novimethylophilus kurashikiensis</name>
    <dbReference type="NCBI Taxonomy" id="1825523"/>
    <lineage>
        <taxon>Bacteria</taxon>
        <taxon>Pseudomonadati</taxon>
        <taxon>Pseudomonadota</taxon>
        <taxon>Betaproteobacteria</taxon>
        <taxon>Nitrosomonadales</taxon>
        <taxon>Methylophilaceae</taxon>
        <taxon>Novimethylophilus</taxon>
    </lineage>
</organism>
<dbReference type="InterPro" id="IPR006504">
    <property type="entry name" value="Tscrpt_reg_Spx/MgsR"/>
</dbReference>
<dbReference type="NCBIfam" id="NF008107">
    <property type="entry name" value="PRK10853.1"/>
    <property type="match status" value="1"/>
</dbReference>
<comment type="similarity">
    <text evidence="1 2">Belongs to the ArsC family.</text>
</comment>
<evidence type="ECO:0000256" key="2">
    <source>
        <dbReference type="PROSITE-ProRule" id="PRU01282"/>
    </source>
</evidence>
<name>A0A2R5FAI1_9PROT</name>
<comment type="caution">
    <text evidence="3">The sequence shown here is derived from an EMBL/GenBank/DDBJ whole genome shotgun (WGS) entry which is preliminary data.</text>
</comment>
<dbReference type="InterPro" id="IPR036249">
    <property type="entry name" value="Thioredoxin-like_sf"/>
</dbReference>
<dbReference type="PANTHER" id="PTHR30041">
    <property type="entry name" value="ARSENATE REDUCTASE"/>
    <property type="match status" value="1"/>
</dbReference>
<evidence type="ECO:0000256" key="1">
    <source>
        <dbReference type="ARBA" id="ARBA00007198"/>
    </source>
</evidence>
<dbReference type="Gene3D" id="3.40.30.10">
    <property type="entry name" value="Glutaredoxin"/>
    <property type="match status" value="1"/>
</dbReference>
<proteinExistence type="inferred from homology"/>
<dbReference type="CDD" id="cd03035">
    <property type="entry name" value="ArsC_Yffb"/>
    <property type="match status" value="1"/>
</dbReference>
<keyword evidence="4" id="KW-1185">Reference proteome</keyword>
<sequence>MKLYGIPNCDTVKKARHYLDSRNIPYEFHDFKKHGVTEALISGWMKQVGWQKLLKKTGPTWGKLPDDIKANIQDDTSATALMLEKPNIIKRPVLEKDGKVLALGFSESDYAALF</sequence>
<evidence type="ECO:0000313" key="3">
    <source>
        <dbReference type="EMBL" id="GBG15226.1"/>
    </source>
</evidence>
<protein>
    <submittedName>
        <fullName evidence="3">ArsC family transcriptional regulator</fullName>
    </submittedName>
</protein>
<dbReference type="AlphaFoldDB" id="A0A2R5FAI1"/>
<dbReference type="Pfam" id="PF03960">
    <property type="entry name" value="ArsC"/>
    <property type="match status" value="1"/>
</dbReference>
<dbReference type="OrthoDB" id="9803749at2"/>
<dbReference type="EMBL" id="BDOQ01000017">
    <property type="protein sequence ID" value="GBG15226.1"/>
    <property type="molecule type" value="Genomic_DNA"/>
</dbReference>
<accession>A0A2R5FAI1</accession>
<dbReference type="InterPro" id="IPR006660">
    <property type="entry name" value="Arsenate_reductase-like"/>
</dbReference>
<dbReference type="SUPFAM" id="SSF52833">
    <property type="entry name" value="Thioredoxin-like"/>
    <property type="match status" value="1"/>
</dbReference>
<dbReference type="PROSITE" id="PS51353">
    <property type="entry name" value="ARSC"/>
    <property type="match status" value="1"/>
</dbReference>
<dbReference type="NCBIfam" id="TIGR01617">
    <property type="entry name" value="arsC_related"/>
    <property type="match status" value="1"/>
</dbReference>
<gene>
    <name evidence="3" type="ORF">NMK_2829</name>
</gene>
<reference evidence="3 4" key="1">
    <citation type="journal article" date="2018" name="Environ. Microbiol.">
        <title>Isolation and genomic characterization of Novimethylophilus kurashikiensis gen. nov. sp. nov., a new lanthanide-dependent methylotrophic species of Methylophilaceae.</title>
        <authorList>
            <person name="Lv H."/>
            <person name="Sahin N."/>
            <person name="Tani A."/>
        </authorList>
    </citation>
    <scope>NUCLEOTIDE SEQUENCE [LARGE SCALE GENOMIC DNA]</scope>
    <source>
        <strain evidence="3 4">La2-4</strain>
    </source>
</reference>
<dbReference type="Proteomes" id="UP000245081">
    <property type="component" value="Unassembled WGS sequence"/>
</dbReference>